<evidence type="ECO:0000313" key="1">
    <source>
        <dbReference type="EMBL" id="CAK11665.1"/>
    </source>
</evidence>
<gene>
    <name evidence="1" type="ordered locus">pRL70137</name>
</gene>
<dbReference type="EMBL" id="AM236081">
    <property type="protein sequence ID" value="CAK11665.1"/>
    <property type="molecule type" value="Genomic_DNA"/>
</dbReference>
<reference evidence="1 2" key="1">
    <citation type="journal article" date="2006" name="Genome Biol.">
        <title>The genome of Rhizobium leguminosarum has recognizable core and accessory components.</title>
        <authorList>
            <person name="Young J.W."/>
            <person name="Crossman L.C."/>
            <person name="Johnston A.W.B."/>
            <person name="Thomson N.R."/>
            <person name="Ghazoui Z.F."/>
            <person name="Hull K.H."/>
            <person name="Wexler M."/>
            <person name="Curson A.R.J."/>
            <person name="Todd J.D."/>
            <person name="Poole P.S."/>
            <person name="Mauchline T.H."/>
            <person name="East A.K."/>
            <person name="Quail M.A."/>
            <person name="Churcher C."/>
            <person name="Arrowsmith C."/>
            <person name="Cherevach A."/>
            <person name="Chillingworth T."/>
            <person name="Clarke K."/>
            <person name="Cronin A."/>
            <person name="Davis P."/>
            <person name="Fraser A."/>
            <person name="Hance Z."/>
            <person name="Hauser H."/>
            <person name="Jagels K."/>
            <person name="Moule S."/>
            <person name="Mungall K."/>
            <person name="Norbertczak H."/>
            <person name="Rabbinowitsch E."/>
            <person name="Sanders M."/>
            <person name="Simmonds M."/>
            <person name="Whitehead S."/>
            <person name="Parkhill J."/>
        </authorList>
    </citation>
    <scope>NUCLEOTIDE SEQUENCE [LARGE SCALE GENOMIC DNA]</scope>
    <source>
        <strain evidence="2">DSM 114642 / LMG 32736 / 3841</strain>
    </source>
</reference>
<dbReference type="HOGENOM" id="CLU_1685175_0_0_5"/>
<geneLocation type="plasmid" evidence="1 2">
    <name>pRL7</name>
</geneLocation>
<organism evidence="1 2">
    <name type="scientific">Rhizobium johnstonii (strain DSM 114642 / LMG 32736 / 3841)</name>
    <name type="common">Rhizobium leguminosarum bv. viciae</name>
    <dbReference type="NCBI Taxonomy" id="216596"/>
    <lineage>
        <taxon>Bacteria</taxon>
        <taxon>Pseudomonadati</taxon>
        <taxon>Pseudomonadota</taxon>
        <taxon>Alphaproteobacteria</taxon>
        <taxon>Hyphomicrobiales</taxon>
        <taxon>Rhizobiaceae</taxon>
        <taxon>Rhizobium/Agrobacterium group</taxon>
        <taxon>Rhizobium</taxon>
        <taxon>Rhizobium johnstonii</taxon>
    </lineage>
</organism>
<proteinExistence type="predicted"/>
<dbReference type="AlphaFoldDB" id="Q1M9P9"/>
<evidence type="ECO:0000313" key="2">
    <source>
        <dbReference type="Proteomes" id="UP000006575"/>
    </source>
</evidence>
<name>Q1M9P9_RHIJ3</name>
<accession>Q1M9P9</accession>
<keyword evidence="1" id="KW-0614">Plasmid</keyword>
<keyword evidence="2" id="KW-1185">Reference proteome</keyword>
<sequence>MFATGPKAHMRRKCSQENSPTCRGWVPMPDISDDRCSYAVTQRHSRLPPSLSVYEDRARLPVDIVKIEGGNFAGAQTELGEDHQNAMVLRRLNGPGLSLTSHLSSAKKNMRKHGSSSPGPVIWFVGSDRMETHRHPSLRIVISMLDCAAYKFAEGT</sequence>
<dbReference type="Proteomes" id="UP000006575">
    <property type="component" value="Plasmid pRL7"/>
</dbReference>
<protein>
    <submittedName>
        <fullName evidence="1">Uncharacterized protein</fullName>
    </submittedName>
</protein>
<dbReference type="KEGG" id="rle:pRL70137"/>
<dbReference type="EnsemblBacteria" id="CAK11665">
    <property type="protein sequence ID" value="CAK11665"/>
    <property type="gene ID" value="pRL70137"/>
</dbReference>